<accession>F4PVB3</accession>
<dbReference type="InterPro" id="IPR011856">
    <property type="entry name" value="tRNA_endonuc-like_dom_sf"/>
</dbReference>
<keyword evidence="5" id="KW-1185">Reference proteome</keyword>
<dbReference type="InterPro" id="IPR036167">
    <property type="entry name" value="tRNA_intron_Endo_cat-like_sf"/>
</dbReference>
<reference evidence="5" key="1">
    <citation type="journal article" date="2011" name="Genome Res.">
        <title>Phylogeny-wide analysis of social amoeba genomes highlights ancient origins for complex intercellular communication.</title>
        <authorList>
            <person name="Heidel A.J."/>
            <person name="Lawal H.M."/>
            <person name="Felder M."/>
            <person name="Schilde C."/>
            <person name="Helps N.R."/>
            <person name="Tunggal B."/>
            <person name="Rivero F."/>
            <person name="John U."/>
            <person name="Schleicher M."/>
            <person name="Eichinger L."/>
            <person name="Platzer M."/>
            <person name="Noegel A.A."/>
            <person name="Schaap P."/>
            <person name="Gloeckner G."/>
        </authorList>
    </citation>
    <scope>NUCLEOTIDE SEQUENCE [LARGE SCALE GENOMIC DNA]</scope>
    <source>
        <strain evidence="5">SH3</strain>
    </source>
</reference>
<protein>
    <recommendedName>
        <fullName evidence="3">tRNA-splicing endonuclease subunit Sen15 domain-containing protein</fullName>
    </recommendedName>
</protein>
<keyword evidence="2" id="KW-0819">tRNA processing</keyword>
<dbReference type="GO" id="GO:0006388">
    <property type="term" value="P:tRNA splicing, via endonucleolytic cleavage and ligation"/>
    <property type="evidence" value="ECO:0007669"/>
    <property type="project" value="InterPro"/>
</dbReference>
<dbReference type="SUPFAM" id="SSF53032">
    <property type="entry name" value="tRNA-intron endonuclease catalytic domain-like"/>
    <property type="match status" value="1"/>
</dbReference>
<dbReference type="Gene3D" id="3.40.1350.10">
    <property type="match status" value="1"/>
</dbReference>
<dbReference type="RefSeq" id="XP_004366910.1">
    <property type="nucleotide sequence ID" value="XM_004366853.1"/>
</dbReference>
<name>F4PVB3_CACFS</name>
<evidence type="ECO:0000256" key="1">
    <source>
        <dbReference type="ARBA" id="ARBA00006091"/>
    </source>
</evidence>
<dbReference type="OrthoDB" id="17951at2759"/>
<evidence type="ECO:0000313" key="4">
    <source>
        <dbReference type="EMBL" id="EGG19927.1"/>
    </source>
</evidence>
<dbReference type="Proteomes" id="UP000007797">
    <property type="component" value="Unassembled WGS sequence"/>
</dbReference>
<evidence type="ECO:0000259" key="3">
    <source>
        <dbReference type="Pfam" id="PF09631"/>
    </source>
</evidence>
<dbReference type="Pfam" id="PF09631">
    <property type="entry name" value="Sen15"/>
    <property type="match status" value="1"/>
</dbReference>
<gene>
    <name evidence="4" type="ORF">DFA_07035</name>
</gene>
<dbReference type="InterPro" id="IPR018593">
    <property type="entry name" value="tRNA-endonuc_su_Sen15"/>
</dbReference>
<feature type="domain" description="tRNA-splicing endonuclease subunit Sen15" evidence="3">
    <location>
        <begin position="49"/>
        <end position="133"/>
    </location>
</feature>
<comment type="similarity">
    <text evidence="1">Belongs to the SEN15 family.</text>
</comment>
<dbReference type="KEGG" id="dfa:DFA_07035"/>
<dbReference type="AlphaFoldDB" id="F4PVB3"/>
<organism evidence="4 5">
    <name type="scientific">Cavenderia fasciculata</name>
    <name type="common">Slime mold</name>
    <name type="synonym">Dictyostelium fasciculatum</name>
    <dbReference type="NCBI Taxonomy" id="261658"/>
    <lineage>
        <taxon>Eukaryota</taxon>
        <taxon>Amoebozoa</taxon>
        <taxon>Evosea</taxon>
        <taxon>Eumycetozoa</taxon>
        <taxon>Dictyostelia</taxon>
        <taxon>Acytosteliales</taxon>
        <taxon>Cavenderiaceae</taxon>
        <taxon>Cavenderia</taxon>
    </lineage>
</organism>
<proteinExistence type="inferred from homology"/>
<dbReference type="EMBL" id="GL883013">
    <property type="protein sequence ID" value="EGG19927.1"/>
    <property type="molecule type" value="Genomic_DNA"/>
</dbReference>
<dbReference type="GO" id="GO:0005634">
    <property type="term" value="C:nucleus"/>
    <property type="evidence" value="ECO:0007669"/>
    <property type="project" value="UniProtKB-ARBA"/>
</dbReference>
<evidence type="ECO:0000313" key="5">
    <source>
        <dbReference type="Proteomes" id="UP000007797"/>
    </source>
</evidence>
<dbReference type="GO" id="GO:0003676">
    <property type="term" value="F:nucleic acid binding"/>
    <property type="evidence" value="ECO:0007669"/>
    <property type="project" value="InterPro"/>
</dbReference>
<dbReference type="GeneID" id="14872114"/>
<sequence>MNKQVDNISISSNISNNSNISSNDIISIESLVKKYNNECSIDKIHLAYQVYVDLKIVKKWFDLNFQVFHLPFDQNKDINNSNSNSKKDNILILKGTDLENKKDKHIILPFLITENWSFEKFDSIVQSFHKPKDTRSGDGGDKSSQLHTSISNNSFSCSYLPLSFVTALMTTGAALVPFTNSLTNNINQEKEARKGPAPHKPKSIATTEYHHQDTITSTVVVDNNNSTTSAAGTLIPPPAAAGMQDKGLTFSFSNTTNSDFSSFNPSTTTTTTTKNIIMMCILDQDSSLSYYKISDCF</sequence>
<evidence type="ECO:0000256" key="2">
    <source>
        <dbReference type="ARBA" id="ARBA00022694"/>
    </source>
</evidence>